<dbReference type="PANTHER" id="PTHR24296">
    <property type="entry name" value="CYTOCHROME P450"/>
    <property type="match status" value="1"/>
</dbReference>
<organism evidence="7 8">
    <name type="scientific">Ensete ventricosum</name>
    <name type="common">Abyssinian banana</name>
    <name type="synonym">Musa ensete</name>
    <dbReference type="NCBI Taxonomy" id="4639"/>
    <lineage>
        <taxon>Eukaryota</taxon>
        <taxon>Viridiplantae</taxon>
        <taxon>Streptophyta</taxon>
        <taxon>Embryophyta</taxon>
        <taxon>Tracheophyta</taxon>
        <taxon>Spermatophyta</taxon>
        <taxon>Magnoliopsida</taxon>
        <taxon>Liliopsida</taxon>
        <taxon>Zingiberales</taxon>
        <taxon>Musaceae</taxon>
        <taxon>Ensete</taxon>
    </lineage>
</organism>
<dbReference type="GO" id="GO:0016705">
    <property type="term" value="F:oxidoreductase activity, acting on paired donors, with incorporation or reduction of molecular oxygen"/>
    <property type="evidence" value="ECO:0007669"/>
    <property type="project" value="InterPro"/>
</dbReference>
<comment type="similarity">
    <text evidence="1">Belongs to the cytochrome P450 family.</text>
</comment>
<feature type="region of interest" description="Disordered" evidence="5">
    <location>
        <begin position="167"/>
        <end position="240"/>
    </location>
</feature>
<feature type="transmembrane region" description="Helical" evidence="6">
    <location>
        <begin position="28"/>
        <end position="46"/>
    </location>
</feature>
<evidence type="ECO:0000256" key="5">
    <source>
        <dbReference type="SAM" id="MobiDB-lite"/>
    </source>
</evidence>
<keyword evidence="2" id="KW-0479">Metal-binding</keyword>
<reference evidence="7 8" key="1">
    <citation type="journal article" date="2014" name="Agronomy (Basel)">
        <title>A Draft Genome Sequence for Ensete ventricosum, the Drought-Tolerant Tree Against Hunger.</title>
        <authorList>
            <person name="Harrison J."/>
            <person name="Moore K.A."/>
            <person name="Paszkiewicz K."/>
            <person name="Jones T."/>
            <person name="Grant M."/>
            <person name="Ambacheew D."/>
            <person name="Muzemil S."/>
            <person name="Studholme D.J."/>
        </authorList>
    </citation>
    <scope>NUCLEOTIDE SEQUENCE [LARGE SCALE GENOMIC DNA]</scope>
</reference>
<evidence type="ECO:0000256" key="3">
    <source>
        <dbReference type="ARBA" id="ARBA00023002"/>
    </source>
</evidence>
<dbReference type="Gene3D" id="1.10.630.10">
    <property type="entry name" value="Cytochrome P450"/>
    <property type="match status" value="1"/>
</dbReference>
<evidence type="ECO:0000313" key="8">
    <source>
        <dbReference type="Proteomes" id="UP000287651"/>
    </source>
</evidence>
<evidence type="ECO:0000256" key="2">
    <source>
        <dbReference type="ARBA" id="ARBA00022723"/>
    </source>
</evidence>
<gene>
    <name evidence="7" type="ORF">B296_00054296</name>
</gene>
<dbReference type="InterPro" id="IPR036396">
    <property type="entry name" value="Cyt_P450_sf"/>
</dbReference>
<keyword evidence="6" id="KW-0472">Membrane</keyword>
<dbReference type="GO" id="GO:0020037">
    <property type="term" value="F:heme binding"/>
    <property type="evidence" value="ECO:0007669"/>
    <property type="project" value="InterPro"/>
</dbReference>
<evidence type="ECO:0000256" key="4">
    <source>
        <dbReference type="ARBA" id="ARBA00023004"/>
    </source>
</evidence>
<feature type="compositionally biased region" description="Basic residues" evidence="5">
    <location>
        <begin position="308"/>
        <end position="318"/>
    </location>
</feature>
<proteinExistence type="inferred from homology"/>
<name>A0A426X2X8_ENSVE</name>
<protein>
    <recommendedName>
        <fullName evidence="9">Cytochrome P450</fullName>
    </recommendedName>
</protein>
<evidence type="ECO:0000313" key="7">
    <source>
        <dbReference type="EMBL" id="RRT33838.1"/>
    </source>
</evidence>
<dbReference type="AlphaFoldDB" id="A0A426X2X8"/>
<evidence type="ECO:0008006" key="9">
    <source>
        <dbReference type="Google" id="ProtNLM"/>
    </source>
</evidence>
<dbReference type="Proteomes" id="UP000287651">
    <property type="component" value="Unassembled WGS sequence"/>
</dbReference>
<dbReference type="EMBL" id="AMZH03028144">
    <property type="protein sequence ID" value="RRT33838.1"/>
    <property type="molecule type" value="Genomic_DNA"/>
</dbReference>
<evidence type="ECO:0000256" key="6">
    <source>
        <dbReference type="SAM" id="Phobius"/>
    </source>
</evidence>
<keyword evidence="6" id="KW-1133">Transmembrane helix</keyword>
<feature type="compositionally biased region" description="Basic and acidic residues" evidence="5">
    <location>
        <begin position="186"/>
        <end position="212"/>
    </location>
</feature>
<keyword evidence="6" id="KW-0812">Transmembrane</keyword>
<keyword evidence="4" id="KW-0408">Iron</keyword>
<dbReference type="SUPFAM" id="SSF48264">
    <property type="entry name" value="Cytochrome P450"/>
    <property type="match status" value="1"/>
</dbReference>
<dbReference type="GO" id="GO:0005506">
    <property type="term" value="F:iron ion binding"/>
    <property type="evidence" value="ECO:0007669"/>
    <property type="project" value="InterPro"/>
</dbReference>
<keyword evidence="3" id="KW-0560">Oxidoreductase</keyword>
<evidence type="ECO:0000256" key="1">
    <source>
        <dbReference type="ARBA" id="ARBA00010617"/>
    </source>
</evidence>
<accession>A0A426X2X8</accession>
<comment type="caution">
    <text evidence="7">The sequence shown here is derived from an EMBL/GenBank/DDBJ whole genome shotgun (WGS) entry which is preliminary data.</text>
</comment>
<feature type="region of interest" description="Disordered" evidence="5">
    <location>
        <begin position="295"/>
        <end position="318"/>
    </location>
</feature>
<feature type="transmembrane region" description="Helical" evidence="6">
    <location>
        <begin position="53"/>
        <end position="70"/>
    </location>
</feature>
<sequence length="318" mass="35370">MGSGKQTTVTDSPGASADAGLFRFLPDIQVIELLMAIFIFVTIRCLRQGRRQGLVVLPVVGMLPSLLLGIRKDMYEWITSVLDGQGGTFLFRGPWFTNLHCVVTADPRNLDHLLKVKFPNFPKGEYFRGTVCDLVGDGIFSADDEIWRRQRKTASLEFHSAEFRAVPRRARPLEAPPGARRGRSPARADRPPRRAPEAHVRQRVHDSLRDRPGLPAPGATGDTICQGLRGRDPGNSHPVHHAYGHMEVAALLRPRERGMAKEVHRCRRRVRLRGDPDQEGGALVRGADEYGKIRPADGVHDVGEGGARKRSNRILRSN</sequence>
<feature type="compositionally biased region" description="Basic and acidic residues" evidence="5">
    <location>
        <begin position="295"/>
        <end position="307"/>
    </location>
</feature>
<dbReference type="GO" id="GO:0004497">
    <property type="term" value="F:monooxygenase activity"/>
    <property type="evidence" value="ECO:0007669"/>
    <property type="project" value="InterPro"/>
</dbReference>